<keyword evidence="9" id="KW-0067">ATP-binding</keyword>
<evidence type="ECO:0000256" key="2">
    <source>
        <dbReference type="ARBA" id="ARBA00007663"/>
    </source>
</evidence>
<reference evidence="13 14" key="1">
    <citation type="journal article" date="2003" name="Proc. Natl. Acad. Sci. U.S.A.">
        <title>Genome sequence of the cyanobacterium Prochlorococcus marinus SS120, a nearly minimal oxyphototrophic genome.</title>
        <authorList>
            <person name="Dufresne A."/>
            <person name="Salanoubat M."/>
            <person name="Partensky F."/>
            <person name="Artiguenave F."/>
            <person name="Axmann I.M."/>
            <person name="Barbe V."/>
            <person name="Duprat S."/>
            <person name="Galperin M.Y."/>
            <person name="Koonin E.V."/>
            <person name="Le Gall F."/>
            <person name="Makarova K.S."/>
            <person name="Ostrowski M."/>
            <person name="Oztas S."/>
            <person name="Robert C."/>
            <person name="Rogozin I.B."/>
            <person name="Scanlan D.J."/>
            <person name="Tandeau de Marsac N."/>
            <person name="Weissenbach J."/>
            <person name="Wincker P."/>
            <person name="Wolf Y.I."/>
            <person name="Hess W.R."/>
        </authorList>
    </citation>
    <scope>NUCLEOTIDE SEQUENCE [LARGE SCALE GENOMIC DNA]</scope>
    <source>
        <strain evidence="14">SARG / CCMP1375 / SS120</strain>
    </source>
</reference>
<dbReference type="STRING" id="167539.Pro_0360"/>
<dbReference type="GO" id="GO:0005737">
    <property type="term" value="C:cytoplasm"/>
    <property type="evidence" value="ECO:0007669"/>
    <property type="project" value="UniProtKB-SubCell"/>
</dbReference>
<dbReference type="PANTHER" id="PTHR17490">
    <property type="entry name" value="SUA5"/>
    <property type="match status" value="1"/>
</dbReference>
<comment type="similarity">
    <text evidence="2">Belongs to the SUA5 family.</text>
</comment>
<dbReference type="PANTHER" id="PTHR17490:SF16">
    <property type="entry name" value="THREONYLCARBAMOYL-AMP SYNTHASE"/>
    <property type="match status" value="1"/>
</dbReference>
<evidence type="ECO:0000256" key="7">
    <source>
        <dbReference type="ARBA" id="ARBA00022695"/>
    </source>
</evidence>
<keyword evidence="8" id="KW-0547">Nucleotide-binding</keyword>
<keyword evidence="14" id="KW-1185">Reference proteome</keyword>
<dbReference type="GO" id="GO:0000049">
    <property type="term" value="F:tRNA binding"/>
    <property type="evidence" value="ECO:0007669"/>
    <property type="project" value="TreeGrafter"/>
</dbReference>
<evidence type="ECO:0000256" key="5">
    <source>
        <dbReference type="ARBA" id="ARBA00022679"/>
    </source>
</evidence>
<dbReference type="InterPro" id="IPR050156">
    <property type="entry name" value="TC-AMP_synthase_SUA5"/>
</dbReference>
<keyword evidence="4" id="KW-0963">Cytoplasm</keyword>
<name>Q7VDL6_PROMA</name>
<dbReference type="InterPro" id="IPR017945">
    <property type="entry name" value="DHBP_synth_RibB-like_a/b_dom"/>
</dbReference>
<dbReference type="HOGENOM" id="CLU_031397_3_1_3"/>
<dbReference type="EnsemblBacteria" id="AAP99406">
    <property type="protein sequence ID" value="AAP99406"/>
    <property type="gene ID" value="Pro_0360"/>
</dbReference>
<dbReference type="InterPro" id="IPR006070">
    <property type="entry name" value="Sua5-like_dom"/>
</dbReference>
<dbReference type="SUPFAM" id="SSF55821">
    <property type="entry name" value="YrdC/RibB"/>
    <property type="match status" value="1"/>
</dbReference>
<dbReference type="Pfam" id="PF01300">
    <property type="entry name" value="Sua5_yciO_yrdC"/>
    <property type="match status" value="1"/>
</dbReference>
<dbReference type="OrthoDB" id="9814580at2"/>
<protein>
    <recommendedName>
        <fullName evidence="10">L-threonylcarbamoyladenylate synthase</fullName>
        <ecNumber evidence="3">2.7.7.87</ecNumber>
    </recommendedName>
    <alternativeName>
        <fullName evidence="10">L-threonylcarbamoyladenylate synthase</fullName>
    </alternativeName>
</protein>
<evidence type="ECO:0000313" key="13">
    <source>
        <dbReference type="EMBL" id="AAP99406.1"/>
    </source>
</evidence>
<dbReference type="Proteomes" id="UP000001420">
    <property type="component" value="Chromosome"/>
</dbReference>
<dbReference type="RefSeq" id="WP_011124515.1">
    <property type="nucleotide sequence ID" value="NC_005042.1"/>
</dbReference>
<keyword evidence="6" id="KW-0819">tRNA processing</keyword>
<comment type="catalytic activity">
    <reaction evidence="11">
        <text>L-threonine + hydrogencarbonate + ATP = L-threonylcarbamoyladenylate + diphosphate + H2O</text>
        <dbReference type="Rhea" id="RHEA:36407"/>
        <dbReference type="ChEBI" id="CHEBI:15377"/>
        <dbReference type="ChEBI" id="CHEBI:17544"/>
        <dbReference type="ChEBI" id="CHEBI:30616"/>
        <dbReference type="ChEBI" id="CHEBI:33019"/>
        <dbReference type="ChEBI" id="CHEBI:57926"/>
        <dbReference type="ChEBI" id="CHEBI:73682"/>
        <dbReference type="EC" id="2.7.7.87"/>
    </reaction>
</comment>
<dbReference type="GO" id="GO:0061710">
    <property type="term" value="F:L-threonylcarbamoyladenylate synthase"/>
    <property type="evidence" value="ECO:0007669"/>
    <property type="project" value="UniProtKB-EC"/>
</dbReference>
<gene>
    <name evidence="13" type="primary">SUA5</name>
    <name evidence="13" type="ordered locus">Pro_0360</name>
</gene>
<dbReference type="EC" id="2.7.7.87" evidence="3"/>
<evidence type="ECO:0000256" key="9">
    <source>
        <dbReference type="ARBA" id="ARBA00022840"/>
    </source>
</evidence>
<proteinExistence type="inferred from homology"/>
<evidence type="ECO:0000256" key="10">
    <source>
        <dbReference type="ARBA" id="ARBA00029774"/>
    </source>
</evidence>
<dbReference type="PATRIC" id="fig|167539.5.peg.368"/>
<organism evidence="13 14">
    <name type="scientific">Prochlorococcus marinus (strain SARG / CCMP1375 / SS120)</name>
    <dbReference type="NCBI Taxonomy" id="167539"/>
    <lineage>
        <taxon>Bacteria</taxon>
        <taxon>Bacillati</taxon>
        <taxon>Cyanobacteriota</taxon>
        <taxon>Cyanophyceae</taxon>
        <taxon>Synechococcales</taxon>
        <taxon>Prochlorococcaceae</taxon>
        <taxon>Prochlorococcus</taxon>
    </lineage>
</organism>
<comment type="subcellular location">
    <subcellularLocation>
        <location evidence="1">Cytoplasm</location>
    </subcellularLocation>
</comment>
<keyword evidence="5" id="KW-0808">Transferase</keyword>
<dbReference type="GO" id="GO:0008033">
    <property type="term" value="P:tRNA processing"/>
    <property type="evidence" value="ECO:0007669"/>
    <property type="project" value="UniProtKB-KW"/>
</dbReference>
<sequence>MNFPFCESKELLQYLDKGSPVLIPTDTLPALATFPKNAIELWNIKKRPKSKPLILMGSTTDQLLKYVLPVAIKDAIRMCSSYWPGALTIVLPASGEIVQSLNPSGDSIGIRIPACEVSMDFLNKSGPLATTSANLSGQETLIDPYELSQCFPKLPLLSPVPWPTSSGLASTLIKWKSPGKWQLLRRGAVIPKELY</sequence>
<dbReference type="GO" id="GO:0005524">
    <property type="term" value="F:ATP binding"/>
    <property type="evidence" value="ECO:0007669"/>
    <property type="project" value="UniProtKB-KW"/>
</dbReference>
<evidence type="ECO:0000259" key="12">
    <source>
        <dbReference type="PROSITE" id="PS51163"/>
    </source>
</evidence>
<evidence type="ECO:0000256" key="8">
    <source>
        <dbReference type="ARBA" id="ARBA00022741"/>
    </source>
</evidence>
<evidence type="ECO:0000256" key="11">
    <source>
        <dbReference type="ARBA" id="ARBA00048366"/>
    </source>
</evidence>
<dbReference type="eggNOG" id="COG0009">
    <property type="taxonomic scope" value="Bacteria"/>
</dbReference>
<evidence type="ECO:0000256" key="3">
    <source>
        <dbReference type="ARBA" id="ARBA00012584"/>
    </source>
</evidence>
<evidence type="ECO:0000313" key="14">
    <source>
        <dbReference type="Proteomes" id="UP000001420"/>
    </source>
</evidence>
<dbReference type="PROSITE" id="PS51163">
    <property type="entry name" value="YRDC"/>
    <property type="match status" value="1"/>
</dbReference>
<feature type="domain" description="YrdC-like" evidence="12">
    <location>
        <begin position="5"/>
        <end position="189"/>
    </location>
</feature>
<dbReference type="GO" id="GO:0003725">
    <property type="term" value="F:double-stranded RNA binding"/>
    <property type="evidence" value="ECO:0007669"/>
    <property type="project" value="InterPro"/>
</dbReference>
<evidence type="ECO:0000256" key="6">
    <source>
        <dbReference type="ARBA" id="ARBA00022694"/>
    </source>
</evidence>
<accession>Q7VDL6</accession>
<dbReference type="AlphaFoldDB" id="Q7VDL6"/>
<dbReference type="KEGG" id="pma:Pro_0360"/>
<evidence type="ECO:0000256" key="1">
    <source>
        <dbReference type="ARBA" id="ARBA00004496"/>
    </source>
</evidence>
<keyword evidence="7" id="KW-0548">Nucleotidyltransferase</keyword>
<dbReference type="Gene3D" id="3.90.870.10">
    <property type="entry name" value="DHBP synthase"/>
    <property type="match status" value="1"/>
</dbReference>
<evidence type="ECO:0000256" key="4">
    <source>
        <dbReference type="ARBA" id="ARBA00022490"/>
    </source>
</evidence>
<dbReference type="EMBL" id="AE017126">
    <property type="protein sequence ID" value="AAP99406.1"/>
    <property type="molecule type" value="Genomic_DNA"/>
</dbReference>
<dbReference type="GO" id="GO:0006450">
    <property type="term" value="P:regulation of translational fidelity"/>
    <property type="evidence" value="ECO:0007669"/>
    <property type="project" value="TreeGrafter"/>
</dbReference>